<dbReference type="EMBL" id="CP109965">
    <property type="protein sequence ID" value="WAJ68969.1"/>
    <property type="molecule type" value="Genomic_DNA"/>
</dbReference>
<dbReference type="PANTHER" id="PTHR43708">
    <property type="entry name" value="CONSERVED EXPRESSED OXIDOREDUCTASE (EUROFUNG)"/>
    <property type="match status" value="1"/>
</dbReference>
<reference evidence="6" key="1">
    <citation type="submission" date="2022-10" db="EMBL/GenBank/DDBJ databases">
        <title>Catenovulum adriacola sp. nov. isolated in the Harbour of Susak.</title>
        <authorList>
            <person name="Schoch T."/>
            <person name="Reich S.J."/>
            <person name="Stoeferle S."/>
            <person name="Flaiz M."/>
            <person name="Kazda M."/>
            <person name="Riedel C.U."/>
            <person name="Duerre P."/>
        </authorList>
    </citation>
    <scope>NUCLEOTIDE SEQUENCE</scope>
    <source>
        <strain evidence="6">TS8</strain>
    </source>
</reference>
<dbReference type="PANTHER" id="PTHR43708:SF5">
    <property type="entry name" value="CONSERVED EXPRESSED OXIDOREDUCTASE (EUROFUNG)-RELATED"/>
    <property type="match status" value="1"/>
</dbReference>
<dbReference type="InterPro" id="IPR051317">
    <property type="entry name" value="Gfo/Idh/MocA_oxidoreduct"/>
</dbReference>
<gene>
    <name evidence="6" type="ORF">OLW01_07140</name>
</gene>
<comment type="similarity">
    <text evidence="1">Belongs to the Gfo/Idh/MocA family.</text>
</comment>
<dbReference type="SUPFAM" id="SSF51735">
    <property type="entry name" value="NAD(P)-binding Rossmann-fold domains"/>
    <property type="match status" value="1"/>
</dbReference>
<dbReference type="Proteomes" id="UP001163726">
    <property type="component" value="Chromosome"/>
</dbReference>
<evidence type="ECO:0000256" key="2">
    <source>
        <dbReference type="ARBA" id="ARBA00022729"/>
    </source>
</evidence>
<dbReference type="InterPro" id="IPR036291">
    <property type="entry name" value="NAD(P)-bd_dom_sf"/>
</dbReference>
<evidence type="ECO:0000256" key="1">
    <source>
        <dbReference type="ARBA" id="ARBA00010928"/>
    </source>
</evidence>
<keyword evidence="7" id="KW-1185">Reference proteome</keyword>
<dbReference type="NCBIfam" id="NF008607">
    <property type="entry name" value="PRK11579.1"/>
    <property type="match status" value="1"/>
</dbReference>
<dbReference type="Gene3D" id="3.30.360.10">
    <property type="entry name" value="Dihydrodipicolinate Reductase, domain 2"/>
    <property type="match status" value="1"/>
</dbReference>
<evidence type="ECO:0000313" key="6">
    <source>
        <dbReference type="EMBL" id="WAJ68969.1"/>
    </source>
</evidence>
<dbReference type="RefSeq" id="WP_268073081.1">
    <property type="nucleotide sequence ID" value="NZ_CP109965.1"/>
</dbReference>
<keyword evidence="3" id="KW-0560">Oxidoreductase</keyword>
<proteinExistence type="inferred from homology"/>
<dbReference type="Pfam" id="PF01408">
    <property type="entry name" value="GFO_IDH_MocA"/>
    <property type="match status" value="1"/>
</dbReference>
<feature type="domain" description="Gfo/Idh/MocA-like oxidoreductase C-terminal" evidence="5">
    <location>
        <begin position="136"/>
        <end position="345"/>
    </location>
</feature>
<dbReference type="InterPro" id="IPR000683">
    <property type="entry name" value="Gfo/Idh/MocA-like_OxRdtase_N"/>
</dbReference>
<dbReference type="Pfam" id="PF02894">
    <property type="entry name" value="GFO_IDH_MocA_C"/>
    <property type="match status" value="1"/>
</dbReference>
<keyword evidence="2" id="KW-0732">Signal</keyword>
<organism evidence="6 7">
    <name type="scientific">Catenovulum adriaticum</name>
    <dbReference type="NCBI Taxonomy" id="2984846"/>
    <lineage>
        <taxon>Bacteria</taxon>
        <taxon>Pseudomonadati</taxon>
        <taxon>Pseudomonadota</taxon>
        <taxon>Gammaproteobacteria</taxon>
        <taxon>Alteromonadales</taxon>
        <taxon>Alteromonadaceae</taxon>
        <taxon>Catenovulum</taxon>
    </lineage>
</organism>
<accession>A0ABY7AHI8</accession>
<evidence type="ECO:0000259" key="5">
    <source>
        <dbReference type="Pfam" id="PF02894"/>
    </source>
</evidence>
<dbReference type="Gene3D" id="3.40.50.720">
    <property type="entry name" value="NAD(P)-binding Rossmann-like Domain"/>
    <property type="match status" value="1"/>
</dbReference>
<evidence type="ECO:0000256" key="3">
    <source>
        <dbReference type="ARBA" id="ARBA00023002"/>
    </source>
</evidence>
<feature type="domain" description="Gfo/Idh/MocA-like oxidoreductase N-terminal" evidence="4">
    <location>
        <begin position="7"/>
        <end position="122"/>
    </location>
</feature>
<evidence type="ECO:0000259" key="4">
    <source>
        <dbReference type="Pfam" id="PF01408"/>
    </source>
</evidence>
<sequence>MQNQTAIKIAVIGFGNSAKTFHLPFIRNNDAFELVAVSSSKEAEVAKACPNIKCYPDAETLIHQTQAQVVVITAPNHVHFSLAKLALEHNKHVILEKPMANTSAEAQQLVDIAKTQNRLLTIYQNRRWDGDFLTVKKLLAENKLGEVKYFESHFDRFRPVVETRWREEAGIGNGIWYDLGAHLIDQALHLFGQPTAVTGRVLAARDHAKAADYCHVQLHYSTHEVVVHASALSAAPNQRFRLDGTQGSYIKYGLDPQENQLKANMTPADEAYGVESQADFGTLYTADSQKSVVTQNGRYQDFYSHMAQAIKGEAKVPVAAEDIVNVIKVIELANESQTSGKTLKLT</sequence>
<evidence type="ECO:0000313" key="7">
    <source>
        <dbReference type="Proteomes" id="UP001163726"/>
    </source>
</evidence>
<dbReference type="InterPro" id="IPR004104">
    <property type="entry name" value="Gfo/Idh/MocA-like_OxRdtase_C"/>
</dbReference>
<name>A0ABY7AHI8_9ALTE</name>
<protein>
    <submittedName>
        <fullName evidence="6">Oxidoreductase</fullName>
    </submittedName>
</protein>